<reference evidence="18" key="1">
    <citation type="submission" date="2025-08" db="UniProtKB">
        <authorList>
            <consortium name="Ensembl"/>
        </authorList>
    </citation>
    <scope>IDENTIFICATION</scope>
</reference>
<dbReference type="InterPro" id="IPR014721">
    <property type="entry name" value="Ribsml_uS5_D2-typ_fold_subgr"/>
</dbReference>
<evidence type="ECO:0000256" key="12">
    <source>
        <dbReference type="ARBA" id="ARBA00023306"/>
    </source>
</evidence>
<keyword evidence="12" id="KW-0131">Cell cycle</keyword>
<evidence type="ECO:0000256" key="11">
    <source>
        <dbReference type="ARBA" id="ARBA00023242"/>
    </source>
</evidence>
<dbReference type="GO" id="GO:0140664">
    <property type="term" value="F:ATP-dependent DNA damage sensor activity"/>
    <property type="evidence" value="ECO:0007669"/>
    <property type="project" value="InterPro"/>
</dbReference>
<dbReference type="PROSITE" id="PS00058">
    <property type="entry name" value="DNA_MISMATCH_REPAIR_1"/>
    <property type="match status" value="1"/>
</dbReference>
<dbReference type="PANTHER" id="PTHR10073:SF12">
    <property type="entry name" value="DNA MISMATCH REPAIR PROTEIN MLH1"/>
    <property type="match status" value="1"/>
</dbReference>
<dbReference type="InterPro" id="IPR020568">
    <property type="entry name" value="Ribosomal_Su5_D2-typ_SF"/>
</dbReference>
<dbReference type="InterPro" id="IPR038973">
    <property type="entry name" value="MutL/Mlh/Pms-like"/>
</dbReference>
<gene>
    <name evidence="18" type="primary">mlh1</name>
</gene>
<dbReference type="Proteomes" id="UP000694389">
    <property type="component" value="Unassembled WGS sequence"/>
</dbReference>
<evidence type="ECO:0000256" key="7">
    <source>
        <dbReference type="ARBA" id="ARBA00022763"/>
    </source>
</evidence>
<dbReference type="GeneTree" id="ENSGT00800000124177"/>
<keyword evidence="5" id="KW-0597">Phosphoprotein</keyword>
<evidence type="ECO:0000256" key="4">
    <source>
        <dbReference type="ARBA" id="ARBA00022454"/>
    </source>
</evidence>
<keyword evidence="11" id="KW-0539">Nucleus</keyword>
<evidence type="ECO:0000256" key="14">
    <source>
        <dbReference type="ARBA" id="ARBA00072852"/>
    </source>
</evidence>
<keyword evidence="8" id="KW-0067">ATP-binding</keyword>
<dbReference type="SUPFAM" id="SSF54211">
    <property type="entry name" value="Ribosomal protein S5 domain 2-like"/>
    <property type="match status" value="1"/>
</dbReference>
<feature type="compositionally biased region" description="Acidic residues" evidence="16">
    <location>
        <begin position="450"/>
        <end position="460"/>
    </location>
</feature>
<keyword evidence="10" id="KW-0234">DNA repair</keyword>
<evidence type="ECO:0000256" key="15">
    <source>
        <dbReference type="ARBA" id="ARBA00082865"/>
    </source>
</evidence>
<dbReference type="PANTHER" id="PTHR10073">
    <property type="entry name" value="DNA MISMATCH REPAIR PROTEIN MLH, PMS, MUTL"/>
    <property type="match status" value="1"/>
</dbReference>
<dbReference type="InterPro" id="IPR032189">
    <property type="entry name" value="Mlh1_C"/>
</dbReference>
<keyword evidence="6" id="KW-0547">Nucleotide-binding</keyword>
<dbReference type="InterPro" id="IPR013507">
    <property type="entry name" value="DNA_mismatch_S5_2-like"/>
</dbReference>
<dbReference type="GO" id="GO:0005524">
    <property type="term" value="F:ATP binding"/>
    <property type="evidence" value="ECO:0007669"/>
    <property type="project" value="UniProtKB-KW"/>
</dbReference>
<evidence type="ECO:0000313" key="18">
    <source>
        <dbReference type="Ensembl" id="ENSDLAP00005022097.2"/>
    </source>
</evidence>
<dbReference type="GO" id="GO:0006298">
    <property type="term" value="P:mismatch repair"/>
    <property type="evidence" value="ECO:0007669"/>
    <property type="project" value="InterPro"/>
</dbReference>
<dbReference type="SMART" id="SM01340">
    <property type="entry name" value="DNA_mis_repair"/>
    <property type="match status" value="1"/>
</dbReference>
<evidence type="ECO:0000256" key="8">
    <source>
        <dbReference type="ARBA" id="ARBA00022840"/>
    </source>
</evidence>
<feature type="region of interest" description="Disordered" evidence="16">
    <location>
        <begin position="433"/>
        <end position="463"/>
    </location>
</feature>
<evidence type="ECO:0000259" key="17">
    <source>
        <dbReference type="SMART" id="SM01340"/>
    </source>
</evidence>
<dbReference type="CDD" id="cd16926">
    <property type="entry name" value="HATPase_MutL-MLH-PMS-like"/>
    <property type="match status" value="1"/>
</dbReference>
<dbReference type="GO" id="GO:0032389">
    <property type="term" value="C:MutLalpha complex"/>
    <property type="evidence" value="ECO:0007669"/>
    <property type="project" value="TreeGrafter"/>
</dbReference>
<dbReference type="GO" id="GO:0016887">
    <property type="term" value="F:ATP hydrolysis activity"/>
    <property type="evidence" value="ECO:0007669"/>
    <property type="project" value="InterPro"/>
</dbReference>
<dbReference type="Pfam" id="PF16413">
    <property type="entry name" value="Mlh1_C"/>
    <property type="match status" value="1"/>
</dbReference>
<reference evidence="18" key="2">
    <citation type="submission" date="2025-09" db="UniProtKB">
        <authorList>
            <consortium name="Ensembl"/>
        </authorList>
    </citation>
    <scope>IDENTIFICATION</scope>
</reference>
<evidence type="ECO:0000256" key="5">
    <source>
        <dbReference type="ARBA" id="ARBA00022553"/>
    </source>
</evidence>
<evidence type="ECO:0000256" key="10">
    <source>
        <dbReference type="ARBA" id="ARBA00023204"/>
    </source>
</evidence>
<evidence type="ECO:0000256" key="2">
    <source>
        <dbReference type="ARBA" id="ARBA00004286"/>
    </source>
</evidence>
<name>A0A8C4EQ58_DICLA</name>
<evidence type="ECO:0000256" key="6">
    <source>
        <dbReference type="ARBA" id="ARBA00022741"/>
    </source>
</evidence>
<dbReference type="GO" id="GO:0031981">
    <property type="term" value="C:nuclear lumen"/>
    <property type="evidence" value="ECO:0007669"/>
    <property type="project" value="UniProtKB-ARBA"/>
</dbReference>
<dbReference type="InterPro" id="IPR036890">
    <property type="entry name" value="HATPase_C_sf"/>
</dbReference>
<keyword evidence="9" id="KW-0007">Acetylation</keyword>
<keyword evidence="19" id="KW-1185">Reference proteome</keyword>
<feature type="domain" description="DNA mismatch repair protein S5" evidence="17">
    <location>
        <begin position="213"/>
        <end position="332"/>
    </location>
</feature>
<dbReference type="Ensembl" id="ENSDLAT00005023667.2">
    <property type="protein sequence ID" value="ENSDLAP00005022097.2"/>
    <property type="gene ID" value="ENSDLAG00005010104.2"/>
</dbReference>
<sequence>MAGVIRRLDETVVNRIAAGEVIQRPANGVKELIENCLDAKSTNIQVTVKDGGLKLLQIQDNGTGIRKEDMEIVCERFTTSKLQTFDDLSAIATYGFRGEALASISHVAHVTITTKTADAKCAYRASYSDGKLKGPPKPCAGNQGTQILVEDLFYNVSTRRKALKSPSDEYSRIVEVVSRSVIGVDNIYGLFFQQGETVADVRTLPNASVVDNIRGVFGNAVSRELIEVGCEDQKLAYKMKGYISNANYSVKKCILILFINHRLVESSALKKAIETVYAAYLPKNTHPFLYLSLEIAPQNVDVNVHPTKHEVHFLHEDGVIESVQKHIESKLLGSNSSRTYFTQTLLPGLSVSGGAEVKSSSAAAESGERVYAHQMVRTDCRAQKLDAFLQPKEKPPPDPEPAGPSGEEGETEAVQPDVVEMDDADMLEALDEREEQVPKARKRPRREEEQQQEEDEEEDLTAAATPKRRIIKLNSIKELRTEISENAHKGLQEMLQNHSFVGCVNPQWTLIQHHTKLYLLNTTKLSQELFYQILTYDFGNFGVLRLSTPAPLYDLAMLALDSEGSGWTEDDGPKEGLAQYIVDFLKKKTEMLQDYFSMEIDQEGNLTGLPLLLDKYTPVMEGLPLFILRLATEVNWDNEKECFRDFSKECSMFYSIRKEYILEAEPGEEQDAEANSWRWRVEHIIFKAFRTLFSPPKNFSEDGTVLQIANLPDLYKVFERC</sequence>
<evidence type="ECO:0000313" key="19">
    <source>
        <dbReference type="Proteomes" id="UP000694389"/>
    </source>
</evidence>
<dbReference type="GO" id="GO:0030983">
    <property type="term" value="F:mismatched DNA binding"/>
    <property type="evidence" value="ECO:0007669"/>
    <property type="project" value="InterPro"/>
</dbReference>
<keyword evidence="7" id="KW-0227">DNA damage</keyword>
<evidence type="ECO:0000256" key="1">
    <source>
        <dbReference type="ARBA" id="ARBA00004123"/>
    </source>
</evidence>
<evidence type="ECO:0000256" key="13">
    <source>
        <dbReference type="ARBA" id="ARBA00071080"/>
    </source>
</evidence>
<accession>A0A8C4EQ58</accession>
<protein>
    <recommendedName>
        <fullName evidence="14">DNA mismatch repair protein MLH1</fullName>
    </recommendedName>
    <alternativeName>
        <fullName evidence="13">DNA mismatch repair protein Mlh1</fullName>
    </alternativeName>
    <alternativeName>
        <fullName evidence="15">MutL protein homolog 1</fullName>
    </alternativeName>
</protein>
<dbReference type="SUPFAM" id="SSF55874">
    <property type="entry name" value="ATPase domain of HSP90 chaperone/DNA topoisomerase II/histidine kinase"/>
    <property type="match status" value="1"/>
</dbReference>
<dbReference type="Pfam" id="PF13589">
    <property type="entry name" value="HATPase_c_3"/>
    <property type="match status" value="1"/>
</dbReference>
<dbReference type="InterPro" id="IPR002099">
    <property type="entry name" value="MutL/Mlh/PMS"/>
</dbReference>
<dbReference type="CDD" id="cd03483">
    <property type="entry name" value="MutL_Trans_MLH1"/>
    <property type="match status" value="1"/>
</dbReference>
<comment type="subcellular location">
    <subcellularLocation>
        <location evidence="2">Chromosome</location>
    </subcellularLocation>
    <subcellularLocation>
        <location evidence="1">Nucleus</location>
    </subcellularLocation>
</comment>
<dbReference type="Gene3D" id="3.30.565.10">
    <property type="entry name" value="Histidine kinase-like ATPase, C-terminal domain"/>
    <property type="match status" value="1"/>
</dbReference>
<dbReference type="InterPro" id="IPR014762">
    <property type="entry name" value="DNA_mismatch_repair_CS"/>
</dbReference>
<organism evidence="18 19">
    <name type="scientific">Dicentrarchus labrax</name>
    <name type="common">European seabass</name>
    <name type="synonym">Morone labrax</name>
    <dbReference type="NCBI Taxonomy" id="13489"/>
    <lineage>
        <taxon>Eukaryota</taxon>
        <taxon>Metazoa</taxon>
        <taxon>Chordata</taxon>
        <taxon>Craniata</taxon>
        <taxon>Vertebrata</taxon>
        <taxon>Euteleostomi</taxon>
        <taxon>Actinopterygii</taxon>
        <taxon>Neopterygii</taxon>
        <taxon>Teleostei</taxon>
        <taxon>Neoteleostei</taxon>
        <taxon>Acanthomorphata</taxon>
        <taxon>Eupercaria</taxon>
        <taxon>Moronidae</taxon>
        <taxon>Dicentrarchus</taxon>
    </lineage>
</organism>
<dbReference type="FunFam" id="3.30.230.10:FF:000014">
    <property type="entry name" value="DNA mismatch repair protein Mlh1"/>
    <property type="match status" value="1"/>
</dbReference>
<dbReference type="Pfam" id="PF01119">
    <property type="entry name" value="DNA_mis_repair"/>
    <property type="match status" value="1"/>
</dbReference>
<proteinExistence type="inferred from homology"/>
<feature type="region of interest" description="Disordered" evidence="16">
    <location>
        <begin position="389"/>
        <end position="417"/>
    </location>
</feature>
<dbReference type="GO" id="GO:0005694">
    <property type="term" value="C:chromosome"/>
    <property type="evidence" value="ECO:0007669"/>
    <property type="project" value="UniProtKB-SubCell"/>
</dbReference>
<dbReference type="AlphaFoldDB" id="A0A8C4EQ58"/>
<comment type="similarity">
    <text evidence="3">Belongs to the DNA mismatch repair MutL/HexB family.</text>
</comment>
<dbReference type="NCBIfam" id="TIGR00585">
    <property type="entry name" value="mutl"/>
    <property type="match status" value="1"/>
</dbReference>
<dbReference type="Gene3D" id="3.30.230.10">
    <property type="match status" value="1"/>
</dbReference>
<evidence type="ECO:0000256" key="9">
    <source>
        <dbReference type="ARBA" id="ARBA00022990"/>
    </source>
</evidence>
<dbReference type="FunFam" id="3.30.565.10:FF:000034">
    <property type="entry name" value="DNA mismatch repair protein mlh1, putative"/>
    <property type="match status" value="1"/>
</dbReference>
<evidence type="ECO:0000256" key="16">
    <source>
        <dbReference type="SAM" id="MobiDB-lite"/>
    </source>
</evidence>
<evidence type="ECO:0000256" key="3">
    <source>
        <dbReference type="ARBA" id="ARBA00006082"/>
    </source>
</evidence>
<keyword evidence="4" id="KW-0158">Chromosome</keyword>